<proteinExistence type="predicted"/>
<organism evidence="1 2">
    <name type="scientific">Nyssa sinensis</name>
    <dbReference type="NCBI Taxonomy" id="561372"/>
    <lineage>
        <taxon>Eukaryota</taxon>
        <taxon>Viridiplantae</taxon>
        <taxon>Streptophyta</taxon>
        <taxon>Embryophyta</taxon>
        <taxon>Tracheophyta</taxon>
        <taxon>Spermatophyta</taxon>
        <taxon>Magnoliopsida</taxon>
        <taxon>eudicotyledons</taxon>
        <taxon>Gunneridae</taxon>
        <taxon>Pentapetalae</taxon>
        <taxon>asterids</taxon>
        <taxon>Cornales</taxon>
        <taxon>Nyssaceae</taxon>
        <taxon>Nyssa</taxon>
    </lineage>
</organism>
<dbReference type="AlphaFoldDB" id="A0A5J5BLB2"/>
<name>A0A5J5BLB2_9ASTE</name>
<accession>A0A5J5BLB2</accession>
<evidence type="ECO:0000313" key="2">
    <source>
        <dbReference type="Proteomes" id="UP000325577"/>
    </source>
</evidence>
<dbReference type="Proteomes" id="UP000325577">
    <property type="component" value="Linkage Group LG11"/>
</dbReference>
<protein>
    <submittedName>
        <fullName evidence="1">Uncharacterized protein</fullName>
    </submittedName>
</protein>
<keyword evidence="2" id="KW-1185">Reference proteome</keyword>
<gene>
    <name evidence="1" type="ORF">F0562_021069</name>
</gene>
<dbReference type="EMBL" id="CM018034">
    <property type="protein sequence ID" value="KAA8543436.1"/>
    <property type="molecule type" value="Genomic_DNA"/>
</dbReference>
<evidence type="ECO:0000313" key="1">
    <source>
        <dbReference type="EMBL" id="KAA8543436.1"/>
    </source>
</evidence>
<sequence length="74" mass="7952">MGSRPNQQLHLRTRGGGGLFLPEWTTTDSCWWDLRGWSCNWAGDGARLVNLGLQQWSLSPPAVAVDGVAGNDGG</sequence>
<reference evidence="1 2" key="1">
    <citation type="submission" date="2019-09" db="EMBL/GenBank/DDBJ databases">
        <title>A chromosome-level genome assembly of the Chinese tupelo Nyssa sinensis.</title>
        <authorList>
            <person name="Yang X."/>
            <person name="Kang M."/>
            <person name="Yang Y."/>
            <person name="Xiong H."/>
            <person name="Wang M."/>
            <person name="Zhang Z."/>
            <person name="Wang Z."/>
            <person name="Wu H."/>
            <person name="Ma T."/>
            <person name="Liu J."/>
            <person name="Xi Z."/>
        </authorList>
    </citation>
    <scope>NUCLEOTIDE SEQUENCE [LARGE SCALE GENOMIC DNA]</scope>
    <source>
        <strain evidence="1">J267</strain>
        <tissue evidence="1">Leaf</tissue>
    </source>
</reference>